<evidence type="ECO:0000313" key="2">
    <source>
        <dbReference type="EMBL" id="MFB9679749.1"/>
    </source>
</evidence>
<organism evidence="2 3">
    <name type="scientific">Streptosporangium vulgare</name>
    <dbReference type="NCBI Taxonomy" id="46190"/>
    <lineage>
        <taxon>Bacteria</taxon>
        <taxon>Bacillati</taxon>
        <taxon>Actinomycetota</taxon>
        <taxon>Actinomycetes</taxon>
        <taxon>Streptosporangiales</taxon>
        <taxon>Streptosporangiaceae</taxon>
        <taxon>Streptosporangium</taxon>
    </lineage>
</organism>
<dbReference type="Proteomes" id="UP001589610">
    <property type="component" value="Unassembled WGS sequence"/>
</dbReference>
<dbReference type="EMBL" id="JBHMBS010000018">
    <property type="protein sequence ID" value="MFB9679749.1"/>
    <property type="molecule type" value="Genomic_DNA"/>
</dbReference>
<gene>
    <name evidence="2" type="ORF">ACFFRH_30055</name>
</gene>
<feature type="compositionally biased region" description="Low complexity" evidence="1">
    <location>
        <begin position="1"/>
        <end position="14"/>
    </location>
</feature>
<proteinExistence type="predicted"/>
<dbReference type="RefSeq" id="WP_386161065.1">
    <property type="nucleotide sequence ID" value="NZ_JBHMBS010000018.1"/>
</dbReference>
<feature type="region of interest" description="Disordered" evidence="1">
    <location>
        <begin position="1"/>
        <end position="24"/>
    </location>
</feature>
<evidence type="ECO:0000256" key="1">
    <source>
        <dbReference type="SAM" id="MobiDB-lite"/>
    </source>
</evidence>
<evidence type="ECO:0000313" key="3">
    <source>
        <dbReference type="Proteomes" id="UP001589610"/>
    </source>
</evidence>
<name>A0ABV5TL59_9ACTN</name>
<reference evidence="2 3" key="1">
    <citation type="submission" date="2024-09" db="EMBL/GenBank/DDBJ databases">
        <authorList>
            <person name="Sun Q."/>
            <person name="Mori K."/>
        </authorList>
    </citation>
    <scope>NUCLEOTIDE SEQUENCE [LARGE SCALE GENOMIC DNA]</scope>
    <source>
        <strain evidence="2 3">JCM 3028</strain>
    </source>
</reference>
<comment type="caution">
    <text evidence="2">The sequence shown here is derived from an EMBL/GenBank/DDBJ whole genome shotgun (WGS) entry which is preliminary data.</text>
</comment>
<accession>A0ABV5TL59</accession>
<feature type="region of interest" description="Disordered" evidence="1">
    <location>
        <begin position="38"/>
        <end position="58"/>
    </location>
</feature>
<feature type="compositionally biased region" description="Basic and acidic residues" evidence="1">
    <location>
        <begin position="49"/>
        <end position="58"/>
    </location>
</feature>
<keyword evidence="3" id="KW-1185">Reference proteome</keyword>
<sequence>MALAALPSVGAAASRSLGCPSRPTTEVAAQEVIDFWERQTEPTQAPVPDEDRYSDRKAGMIPPIGIEIVSSSDCPARH</sequence>
<protein>
    <submittedName>
        <fullName evidence="2">Uncharacterized protein</fullName>
    </submittedName>
</protein>